<gene>
    <name evidence="3" type="ORF">M9Y10_040598</name>
</gene>
<dbReference type="Proteomes" id="UP001470230">
    <property type="component" value="Unassembled WGS sequence"/>
</dbReference>
<dbReference type="CDD" id="cd24008">
    <property type="entry name" value="ASKHA_NBD_GLK"/>
    <property type="match status" value="1"/>
</dbReference>
<protein>
    <recommendedName>
        <fullName evidence="5">Glucokinase 1</fullName>
    </recommendedName>
</protein>
<accession>A0ABR2GQ40</accession>
<evidence type="ECO:0000313" key="4">
    <source>
        <dbReference type="Proteomes" id="UP001470230"/>
    </source>
</evidence>
<dbReference type="SUPFAM" id="SSF53067">
    <property type="entry name" value="Actin-like ATPase domain"/>
    <property type="match status" value="1"/>
</dbReference>
<name>A0ABR2GQ40_9EUKA</name>
<dbReference type="EMBL" id="JAPFFF010000075">
    <property type="protein sequence ID" value="KAK8835776.1"/>
    <property type="molecule type" value="Genomic_DNA"/>
</dbReference>
<organism evidence="3 4">
    <name type="scientific">Tritrichomonas musculus</name>
    <dbReference type="NCBI Taxonomy" id="1915356"/>
    <lineage>
        <taxon>Eukaryota</taxon>
        <taxon>Metamonada</taxon>
        <taxon>Parabasalia</taxon>
        <taxon>Tritrichomonadida</taxon>
        <taxon>Tritrichomonadidae</taxon>
        <taxon>Tritrichomonas</taxon>
    </lineage>
</organism>
<comment type="caution">
    <text evidence="3">The sequence shown here is derived from an EMBL/GenBank/DDBJ whole genome shotgun (WGS) entry which is preliminary data.</text>
</comment>
<keyword evidence="4" id="KW-1185">Reference proteome</keyword>
<proteinExistence type="predicted"/>
<dbReference type="PANTHER" id="PTHR47450">
    <property type="entry name" value="GLUCOKINASE"/>
    <property type="match status" value="1"/>
</dbReference>
<dbReference type="Pfam" id="PF02685">
    <property type="entry name" value="Glucokinase"/>
    <property type="match status" value="1"/>
</dbReference>
<dbReference type="PANTHER" id="PTHR47450:SF1">
    <property type="entry name" value="GLUCOKINASE"/>
    <property type="match status" value="1"/>
</dbReference>
<sequence length="380" mass="41541">MLNASILNPIKAWKSGGKTKICIGVDLGGSGLRARISSVENKNQYVDIPHIPAKSTKSLVDSLTNIQNLLKKTEPTVESHGAAIAVAGPIKNGTVVLTNWPGSPELRTLSLSHLPQLIFPQDKSVFLNDLEAGAYGIVAADEQKIIEPLFTQLWKDVAPSGPVVSDSRTAVMALGSGLGAALIVNNPLSNERFVLPCELGHVQVPVVGKDDPGSQEEYDLVHHVSKFYYGGKQAPEFEDLSSGRGIKLCYQHFLQKYEHVNKNVDDIDSGDVAVLANKGNKAAKAALLWCYKLYLRLGKMIGTSLQCDSIVMALDNQVKNAAFVDSISDELKEEFYNFIRPDWMKGIRVYSQTKVLNFNILGCDYVAHQADSKYKNLNAK</sequence>
<keyword evidence="1" id="KW-0808">Transferase</keyword>
<dbReference type="Gene3D" id="3.40.367.20">
    <property type="match status" value="1"/>
</dbReference>
<dbReference type="InterPro" id="IPR043129">
    <property type="entry name" value="ATPase_NBD"/>
</dbReference>
<dbReference type="InterPro" id="IPR003836">
    <property type="entry name" value="Glucokinase"/>
</dbReference>
<reference evidence="3 4" key="1">
    <citation type="submission" date="2024-04" db="EMBL/GenBank/DDBJ databases">
        <title>Tritrichomonas musculus Genome.</title>
        <authorList>
            <person name="Alves-Ferreira E."/>
            <person name="Grigg M."/>
            <person name="Lorenzi H."/>
            <person name="Galac M."/>
        </authorList>
    </citation>
    <scope>NUCLEOTIDE SEQUENCE [LARGE SCALE GENOMIC DNA]</scope>
    <source>
        <strain evidence="3 4">EAF2021</strain>
    </source>
</reference>
<evidence type="ECO:0000313" key="3">
    <source>
        <dbReference type="EMBL" id="KAK8835776.1"/>
    </source>
</evidence>
<keyword evidence="2" id="KW-0418">Kinase</keyword>
<evidence type="ECO:0000256" key="1">
    <source>
        <dbReference type="ARBA" id="ARBA00022679"/>
    </source>
</evidence>
<dbReference type="Gene3D" id="3.30.420.40">
    <property type="match status" value="1"/>
</dbReference>
<evidence type="ECO:0008006" key="5">
    <source>
        <dbReference type="Google" id="ProtNLM"/>
    </source>
</evidence>
<evidence type="ECO:0000256" key="2">
    <source>
        <dbReference type="ARBA" id="ARBA00022777"/>
    </source>
</evidence>